<dbReference type="SUPFAM" id="SSF82866">
    <property type="entry name" value="Multidrug efflux transporter AcrB transmembrane domain"/>
    <property type="match status" value="2"/>
</dbReference>
<dbReference type="PRINTS" id="PR00702">
    <property type="entry name" value="ACRIFLAVINRP"/>
</dbReference>
<evidence type="ECO:0000256" key="5">
    <source>
        <dbReference type="ARBA" id="ARBA00022519"/>
    </source>
</evidence>
<feature type="transmembrane region" description="Helical" evidence="9">
    <location>
        <begin position="368"/>
        <end position="390"/>
    </location>
</feature>
<organism evidence="12 13">
    <name type="scientific">Rhodoplanes elegans</name>
    <dbReference type="NCBI Taxonomy" id="29408"/>
    <lineage>
        <taxon>Bacteria</taxon>
        <taxon>Pseudomonadati</taxon>
        <taxon>Pseudomonadota</taxon>
        <taxon>Alphaproteobacteria</taxon>
        <taxon>Hyphomicrobiales</taxon>
        <taxon>Nitrobacteraceae</taxon>
        <taxon>Rhodoplanes</taxon>
    </lineage>
</organism>
<dbReference type="Gene3D" id="3.30.70.1320">
    <property type="entry name" value="Multidrug efflux transporter AcrB pore domain like"/>
    <property type="match status" value="1"/>
</dbReference>
<evidence type="ECO:0000256" key="10">
    <source>
        <dbReference type="SAM" id="MobiDB-lite"/>
    </source>
</evidence>
<keyword evidence="13" id="KW-1185">Reference proteome</keyword>
<comment type="similarity">
    <text evidence="2 9">Belongs to the resistance-nodulation-cell division (RND) (TC 2.A.6) family.</text>
</comment>
<keyword evidence="3 9" id="KW-0813">Transport</keyword>
<feature type="transmembrane region" description="Helical" evidence="9">
    <location>
        <begin position="923"/>
        <end position="944"/>
    </location>
</feature>
<dbReference type="FunFam" id="1.20.1640.10:FF:000001">
    <property type="entry name" value="Efflux pump membrane transporter"/>
    <property type="match status" value="1"/>
</dbReference>
<evidence type="ECO:0000256" key="3">
    <source>
        <dbReference type="ARBA" id="ARBA00022448"/>
    </source>
</evidence>
<dbReference type="SUPFAM" id="SSF82693">
    <property type="entry name" value="Multidrug efflux transporter AcrB pore domain, PN1, PN2, PC1 and PC2 subdomains"/>
    <property type="match status" value="3"/>
</dbReference>
<feature type="transmembrane region" description="Helical" evidence="9">
    <location>
        <begin position="472"/>
        <end position="500"/>
    </location>
</feature>
<feature type="transmembrane region" description="Helical" evidence="9">
    <location>
        <begin position="872"/>
        <end position="890"/>
    </location>
</feature>
<keyword evidence="4" id="KW-1003">Cell membrane</keyword>
<dbReference type="RefSeq" id="WP_111359032.1">
    <property type="nucleotide sequence ID" value="NZ_NHSK01000305.1"/>
</dbReference>
<feature type="transmembrane region" description="Helical" evidence="9">
    <location>
        <begin position="12"/>
        <end position="34"/>
    </location>
</feature>
<feature type="transmembrane region" description="Helical" evidence="9">
    <location>
        <begin position="445"/>
        <end position="466"/>
    </location>
</feature>
<dbReference type="GO" id="GO:0042910">
    <property type="term" value="F:xenobiotic transmembrane transporter activity"/>
    <property type="evidence" value="ECO:0007669"/>
    <property type="project" value="TreeGrafter"/>
</dbReference>
<dbReference type="InterPro" id="IPR004764">
    <property type="entry name" value="MdtF-like"/>
</dbReference>
<evidence type="ECO:0000313" key="13">
    <source>
        <dbReference type="Proteomes" id="UP000248863"/>
    </source>
</evidence>
<feature type="transmembrane region" description="Helical" evidence="9">
    <location>
        <begin position="532"/>
        <end position="553"/>
    </location>
</feature>
<evidence type="ECO:0000256" key="2">
    <source>
        <dbReference type="ARBA" id="ARBA00010942"/>
    </source>
</evidence>
<evidence type="ECO:0000256" key="6">
    <source>
        <dbReference type="ARBA" id="ARBA00022692"/>
    </source>
</evidence>
<feature type="domain" description="SSD" evidence="11">
    <location>
        <begin position="382"/>
        <end position="498"/>
    </location>
</feature>
<dbReference type="Gene3D" id="3.30.2090.10">
    <property type="entry name" value="Multidrug efflux transporter AcrB TolC docking domain, DN and DC subdomains"/>
    <property type="match status" value="2"/>
</dbReference>
<evidence type="ECO:0000256" key="7">
    <source>
        <dbReference type="ARBA" id="ARBA00022989"/>
    </source>
</evidence>
<dbReference type="InterPro" id="IPR000731">
    <property type="entry name" value="SSD"/>
</dbReference>
<keyword evidence="8 9" id="KW-0472">Membrane</keyword>
<keyword evidence="6 9" id="KW-0812">Transmembrane</keyword>
<gene>
    <name evidence="12" type="ORF">CH338_20855</name>
</gene>
<feature type="compositionally biased region" description="Low complexity" evidence="10">
    <location>
        <begin position="1044"/>
        <end position="1064"/>
    </location>
</feature>
<dbReference type="NCBIfam" id="NF000282">
    <property type="entry name" value="RND_permease_1"/>
    <property type="match status" value="1"/>
</dbReference>
<dbReference type="InterPro" id="IPR027463">
    <property type="entry name" value="AcrB_DN_DC_subdom"/>
</dbReference>
<dbReference type="GO" id="GO:0009636">
    <property type="term" value="P:response to toxic substance"/>
    <property type="evidence" value="ECO:0007669"/>
    <property type="project" value="UniProtKB-ARBA"/>
</dbReference>
<dbReference type="GO" id="GO:0005886">
    <property type="term" value="C:plasma membrane"/>
    <property type="evidence" value="ECO:0007669"/>
    <property type="project" value="UniProtKB-SubCell"/>
</dbReference>
<dbReference type="Gene3D" id="1.20.1640.10">
    <property type="entry name" value="Multidrug efflux transporter AcrB transmembrane domain"/>
    <property type="match status" value="2"/>
</dbReference>
<feature type="region of interest" description="Disordered" evidence="10">
    <location>
        <begin position="1042"/>
        <end position="1064"/>
    </location>
</feature>
<protein>
    <recommendedName>
        <fullName evidence="9">Efflux pump membrane transporter</fullName>
    </recommendedName>
</protein>
<dbReference type="InterPro" id="IPR001036">
    <property type="entry name" value="Acrflvin-R"/>
</dbReference>
<keyword evidence="5 9" id="KW-0997">Cell inner membrane</keyword>
<dbReference type="PANTHER" id="PTHR32063:SF76">
    <property type="entry name" value="EFFLUX PUMP MEMBRANE TRANSPORTER"/>
    <property type="match status" value="1"/>
</dbReference>
<feature type="transmembrane region" description="Helical" evidence="9">
    <location>
        <begin position="345"/>
        <end position="361"/>
    </location>
</feature>
<evidence type="ECO:0000256" key="1">
    <source>
        <dbReference type="ARBA" id="ARBA00004429"/>
    </source>
</evidence>
<dbReference type="OrthoDB" id="8308837at2"/>
<feature type="transmembrane region" description="Helical" evidence="9">
    <location>
        <begin position="396"/>
        <end position="415"/>
    </location>
</feature>
<dbReference type="Pfam" id="PF00873">
    <property type="entry name" value="ACR_tran"/>
    <property type="match status" value="1"/>
</dbReference>
<dbReference type="SUPFAM" id="SSF82714">
    <property type="entry name" value="Multidrug efflux transporter AcrB TolC docking domain, DN and DC subdomains"/>
    <property type="match status" value="2"/>
</dbReference>
<dbReference type="EMBL" id="NPEU01000307">
    <property type="protein sequence ID" value="RAI34468.1"/>
    <property type="molecule type" value="Genomic_DNA"/>
</dbReference>
<keyword evidence="7 9" id="KW-1133">Transmembrane helix</keyword>
<comment type="caution">
    <text evidence="12">The sequence shown here is derived from an EMBL/GenBank/DDBJ whole genome shotgun (WGS) entry which is preliminary data.</text>
</comment>
<feature type="transmembrane region" description="Helical" evidence="9">
    <location>
        <begin position="897"/>
        <end position="917"/>
    </location>
</feature>
<evidence type="ECO:0000256" key="8">
    <source>
        <dbReference type="ARBA" id="ARBA00023136"/>
    </source>
</evidence>
<dbReference type="GO" id="GO:0015562">
    <property type="term" value="F:efflux transmembrane transporter activity"/>
    <property type="evidence" value="ECO:0007669"/>
    <property type="project" value="InterPro"/>
</dbReference>
<sequence length="1064" mass="113113">MLSSIFVDRPRFAIVIAIVTTIAGLVALSAIPFAQYPDIVPPQVAVTTSYPGASASVVEATIAQPLEAQVVGVDKAIYMKSVSGDDGSYSLIVSFELGTDPDINTVNVNNRVQVALSRLPEDVRKQGVTVKKKSSAMLGVIALSSPKQTHDALFISNYVTINILDQIKSTPGVGDAALWGPLDYAMRVWVQTDRLTGLDLTTGDIVKAIQSQNVQAAVGRIGARPISDDQRLQLNIQTKGRLASIPDFENIVIRTNPDGSVLRLSDVARVELGAASSDTTTELNGAPAAAIAIYQSPGANAITTLDTVKTLMKDLETRFPEDLAWTVTYDPTTFVKATIHEVQKTLVEAFILVVLVVYLFLGSFRATLIPTVAVPVSLIGTFVVLLAIGYSANSVSLLAVVLAIGIVVDDAIVVVENVERVMEEHPELSVADATKKAMTEITAPIVAITLVLLSVFVPVAFIPGIMGELFRQFAVTVAVAMFLSAINALTLSPALCAVLLKRHHGPRRGPIGYVMRGIDRVRDAYGAVTARIVRVSVISLVAVAAAAVGTWGFSKITPTGFLPEDDQGAFFVVVQLPGGASVARTGEVLRQAETILKQEPSIAYFTSVVGLNFIDNFSQANSAFVVVTLKDFEERTDKAQSASAIMGRLVPKFRQIQGGTVLPLAPPPIIGLGTGGGFTYVLQDLQAGDPKVLAQVLRGLLVAANQDPDLNRVFSTFSATNPSIYLDIDRDKAQVLGVQLSDVFGALQATLGGLYVNDFNLYGRTWKVQLQGEAGDRRGVEDLYRINVRNKNGDMIPMRSIAEASVIVGPPSLIRFNNTRAVTVQGEPAPGVSSGQALAAMEKVAAKTLPTGYAGAWTDTAFQEKRASGKTVMILGFAVLFAYLFLVALYESWTIPVPVLLSVMVGLLGSFAAMVMAGLTLDLYAQIGMVVLIGLAAKNGILIVEFAKEQRERGVPLLEAAAEGARLRFRPVMMTSFAFILGLYPLVVATGASQLARRDVGTPVFGGMIAASFLGIFVIPPLYVFFQALREKLRKGARPKVELAPATAPAAPPAGDAAAKPAGE</sequence>
<evidence type="ECO:0000256" key="4">
    <source>
        <dbReference type="ARBA" id="ARBA00022475"/>
    </source>
</evidence>
<proteinExistence type="inferred from homology"/>
<feature type="transmembrane region" description="Helical" evidence="9">
    <location>
        <begin position="972"/>
        <end position="992"/>
    </location>
</feature>
<dbReference type="Gene3D" id="3.30.70.1430">
    <property type="entry name" value="Multidrug efflux transporter AcrB pore domain"/>
    <property type="match status" value="2"/>
</dbReference>
<dbReference type="PANTHER" id="PTHR32063">
    <property type="match status" value="1"/>
</dbReference>
<evidence type="ECO:0000256" key="9">
    <source>
        <dbReference type="RuleBase" id="RU364070"/>
    </source>
</evidence>
<dbReference type="NCBIfam" id="TIGR00915">
    <property type="entry name" value="2A0602"/>
    <property type="match status" value="1"/>
</dbReference>
<evidence type="ECO:0000259" key="11">
    <source>
        <dbReference type="PROSITE" id="PS50156"/>
    </source>
</evidence>
<dbReference type="PROSITE" id="PS50156">
    <property type="entry name" value="SSD"/>
    <property type="match status" value="1"/>
</dbReference>
<accession>A0A327KGT7</accession>
<name>A0A327KGT7_9BRAD</name>
<feature type="transmembrane region" description="Helical" evidence="9">
    <location>
        <begin position="1004"/>
        <end position="1026"/>
    </location>
</feature>
<comment type="subcellular location">
    <subcellularLocation>
        <location evidence="1 9">Cell inner membrane</location>
        <topology evidence="1 9">Multi-pass membrane protein</topology>
    </subcellularLocation>
</comment>
<reference evidence="12 13" key="1">
    <citation type="submission" date="2017-07" db="EMBL/GenBank/DDBJ databases">
        <title>Draft Genome Sequences of Select Purple Nonsulfur Bacteria.</title>
        <authorList>
            <person name="Lasarre B."/>
            <person name="Mckinlay J.B."/>
        </authorList>
    </citation>
    <scope>NUCLEOTIDE SEQUENCE [LARGE SCALE GENOMIC DNA]</scope>
    <source>
        <strain evidence="12 13">DSM 11907</strain>
    </source>
</reference>
<evidence type="ECO:0000313" key="12">
    <source>
        <dbReference type="EMBL" id="RAI34468.1"/>
    </source>
</evidence>
<dbReference type="Proteomes" id="UP000248863">
    <property type="component" value="Unassembled WGS sequence"/>
</dbReference>
<dbReference type="AlphaFoldDB" id="A0A327KGT7"/>
<dbReference type="Gene3D" id="3.30.70.1440">
    <property type="entry name" value="Multidrug efflux transporter AcrB pore domain"/>
    <property type="match status" value="1"/>
</dbReference>